<proteinExistence type="predicted"/>
<dbReference type="SUPFAM" id="SSF51294">
    <property type="entry name" value="Hedgehog/intein (Hint) domain"/>
    <property type="match status" value="1"/>
</dbReference>
<accession>A0A963YUR2</accession>
<dbReference type="Pfam" id="PF13403">
    <property type="entry name" value="Hint_2"/>
    <property type="match status" value="1"/>
</dbReference>
<evidence type="ECO:0000313" key="4">
    <source>
        <dbReference type="Proteomes" id="UP000708298"/>
    </source>
</evidence>
<dbReference type="InterPro" id="IPR006141">
    <property type="entry name" value="Intein_N"/>
</dbReference>
<name>A0A963YUR2_9PROT</name>
<dbReference type="PROSITE" id="PS50817">
    <property type="entry name" value="INTEIN_N_TER"/>
    <property type="match status" value="1"/>
</dbReference>
<feature type="region of interest" description="Disordered" evidence="1">
    <location>
        <begin position="926"/>
        <end position="946"/>
    </location>
</feature>
<keyword evidence="4" id="KW-1185">Reference proteome</keyword>
<dbReference type="Gene3D" id="2.160.20.20">
    <property type="match status" value="2"/>
</dbReference>
<organism evidence="3 4">
    <name type="scientific">Acidisoma silvae</name>
    <dbReference type="NCBI Taxonomy" id="2802396"/>
    <lineage>
        <taxon>Bacteria</taxon>
        <taxon>Pseudomonadati</taxon>
        <taxon>Pseudomonadota</taxon>
        <taxon>Alphaproteobacteria</taxon>
        <taxon>Acetobacterales</taxon>
        <taxon>Acidocellaceae</taxon>
        <taxon>Acidisoma</taxon>
    </lineage>
</organism>
<dbReference type="InterPro" id="IPR036844">
    <property type="entry name" value="Hint_dom_sf"/>
</dbReference>
<protein>
    <submittedName>
        <fullName evidence="3">Hint domain-containing protein</fullName>
    </submittedName>
</protein>
<dbReference type="EMBL" id="JAESVB010000010">
    <property type="protein sequence ID" value="MCB8877104.1"/>
    <property type="molecule type" value="Genomic_DNA"/>
</dbReference>
<gene>
    <name evidence="3" type="ORF">ASILVAE211_18055</name>
</gene>
<dbReference type="InterPro" id="IPR012332">
    <property type="entry name" value="Autotransporter_pectin_lyase_C"/>
</dbReference>
<evidence type="ECO:0000313" key="3">
    <source>
        <dbReference type="EMBL" id="MCB8877104.1"/>
    </source>
</evidence>
<dbReference type="NCBIfam" id="TIGR04415">
    <property type="entry name" value="O_hepto_targRPT"/>
    <property type="match status" value="1"/>
</dbReference>
<evidence type="ECO:0000256" key="1">
    <source>
        <dbReference type="SAM" id="MobiDB-lite"/>
    </source>
</evidence>
<reference evidence="3" key="1">
    <citation type="journal article" date="2021" name="Microorganisms">
        <title>Acidisoma silvae sp. nov. and Acidisomacellulosilytica sp. nov., Two Acidophilic Bacteria Isolated from Decaying Wood, Hydrolyzing Cellulose and Producing Poly-3-hydroxybutyrate.</title>
        <authorList>
            <person name="Mieszkin S."/>
            <person name="Pouder E."/>
            <person name="Uroz S."/>
            <person name="Simon-Colin C."/>
            <person name="Alain K."/>
        </authorList>
    </citation>
    <scope>NUCLEOTIDE SEQUENCE</scope>
    <source>
        <strain evidence="3">HW T2.11</strain>
    </source>
</reference>
<dbReference type="InterPro" id="IPR030930">
    <property type="entry name" value="AIDA"/>
</dbReference>
<dbReference type="GO" id="GO:0016539">
    <property type="term" value="P:intein-mediated protein splicing"/>
    <property type="evidence" value="ECO:0007669"/>
    <property type="project" value="InterPro"/>
</dbReference>
<dbReference type="RefSeq" id="WP_227322760.1">
    <property type="nucleotide sequence ID" value="NZ_JAESVB010000010.1"/>
</dbReference>
<evidence type="ECO:0000259" key="2">
    <source>
        <dbReference type="Pfam" id="PF13403"/>
    </source>
</evidence>
<dbReference type="InterPro" id="IPR028992">
    <property type="entry name" value="Hedgehog/Intein_dom"/>
</dbReference>
<sequence length="1374" mass="135456">MSSTTTEYTTLTSFLAGDLVISVVGDVNNSGTYTDNQATPIALEELSLDGVTSATIVGEMVLPQTTTVVNGTTEYAISGEYGSSSEGYLQLSEDGQSLTIGGYGVNAATYNTGGATVYGDAALAQTTSLLDSSYTPVARVIADISYDGTVDTSTAVYDVFNTNNIRSVTTVDGTSFYIGGQGVKGDDTQGVFYVQDGASTATAISTSTDVRDVQIVDGVLYVSINSTQGGTDGTSEIANYGSLLPASDTVAEVLPDIAGTVTLTAADANGVNDADIGTVVNLSPESYFFADADTLYVADSGNPKAGGLGDGGLQKWSFVDGSWVLDYTLSDGLNLVADTATSGTTGLIGLTGTVVGGEVYLYATNSTLGDLDQTYLYGIEDTLSATTAPTDESFVALVTAAADTNIRGVSFAPSAATTSVTSATVTSGVVSSGGTVTSGSTLIVSAGGTALDTVLLSGGTLTVLAGGTDSGTTIAQGATETMLGSASGDYVEGTQFLNISTAVISDETVYNGGTIDIDIKGIVATDITLNNGGVLEINGNAVASNTVIDGGGTVILESAKAHISGLTFIGSGTLEETTVISAGYGALGVISGFGAGDAIDLTTISGAVLTTSLVSGNTVATLTSGSAVETFTFAGDVTSNLVAEADAGSGTKIVYSATAPVVTEVSSGVTSTGLSVASGGSVLVDAGGTIISTTVLAGGTATINGTDSGTVISSGGTVTVSATGTETSAVISAGGYEILSGKATGDQVYGTQLVSAGSAVTTGETVYNGGAIDLFLKGGIVSNTVISSGGELNISGNASATGTTVLMGGGVIDLESPKANVLGSLVFSGAATLEETNTVSAGYGVSAVITGFTSGDVIDLTTFGAGATMTSSVVSGNLVETVAAGGVSESFTFSGTGLATPLTLQSDGNGGEEIVYGSGTVVSSGSSTGSGSTSATNVVSSGATSSGLTVSNGGTLTVNAGGTIVSATIQSGGSVVVNGTDSGTVISAGGNELLVGSANGDQIYGTQTVSGTAPVATGETVFAGGVIDVTLKGAVLSNTVLSGGTLEINGNAAATGTTVITDGGVIDLQSPKANMSGSLVFSGSGTLQETAVTSATFGLTNAVISGFGTGDSIDLTQFGSGSTASFAVVSGNVVATVTSGTGSETFTFAGTDLASSLSLVSDGGTGEEIVFTAPCFAAGTEILTDRGAVTVQALAVGDRVVTVSGGLQPITWIGHRQVTISRHAEPEKVLPVRIAADAFGASIPARDLYLSPDHAVFAEGVLIPVKHLINGTTIRQIDVAAVTYFHIELPAHDVILAEGLPAESYLDTGDRNAFANGDGPVALHPSWASEARDVTLIFDVLGAAPLRVTGIEVDSVKAQLTRQAKLAIRATAAA</sequence>
<dbReference type="Proteomes" id="UP000708298">
    <property type="component" value="Unassembled WGS sequence"/>
</dbReference>
<feature type="domain" description="Hedgehog/Intein (Hint)" evidence="2">
    <location>
        <begin position="1174"/>
        <end position="1308"/>
    </location>
</feature>
<comment type="caution">
    <text evidence="3">The sequence shown here is derived from an EMBL/GenBank/DDBJ whole genome shotgun (WGS) entry which is preliminary data.</text>
</comment>
<reference evidence="3" key="2">
    <citation type="submission" date="2021-01" db="EMBL/GenBank/DDBJ databases">
        <authorList>
            <person name="Mieszkin S."/>
            <person name="Pouder E."/>
            <person name="Alain K."/>
        </authorList>
    </citation>
    <scope>NUCLEOTIDE SEQUENCE</scope>
    <source>
        <strain evidence="3">HW T2.11</strain>
    </source>
</reference>